<sequence>MSSHRKHAQSHGTCSSCEVLKKEIASLKSELETLKIDYTQLIKETSVENFSERRVNLLKAHILQLERQLLILSDALEGQVQLLSDLQVYGEALEYKIKNKEPIAEDAARLRKLNQRLKKVSCPREDVALPLVYTGGLSKPLTILDSLSNKDNISLREISWMESKLSKLHSQLRRLHTSLSLLPKCTPVLPTLKEVDPLYKLLDHSSIEVSGTMDLLSTVTQELMTLSLAIPGQTPHKLTNEYITDTEMVKKELSSAKDKKITKTLLETILRTLEIIESRQADQLKAQEAEIIRQKESMEDYVKYIEELFLSIKTSHKEFMRDLYHKIDLPLKDLTAHYYHLKASNSSLEILESYIYELNEFCRRLKQTSERDSESLLGVFRGMLSIIGR</sequence>
<keyword evidence="3" id="KW-1185">Reference proteome</keyword>
<evidence type="ECO:0000313" key="3">
    <source>
        <dbReference type="Proteomes" id="UP000007879"/>
    </source>
</evidence>
<protein>
    <submittedName>
        <fullName evidence="2">Uncharacterized protein</fullName>
    </submittedName>
</protein>
<dbReference type="GeneID" id="100633553"/>
<organism evidence="2 3">
    <name type="scientific">Amphimedon queenslandica</name>
    <name type="common">Sponge</name>
    <dbReference type="NCBI Taxonomy" id="400682"/>
    <lineage>
        <taxon>Eukaryota</taxon>
        <taxon>Metazoa</taxon>
        <taxon>Porifera</taxon>
        <taxon>Demospongiae</taxon>
        <taxon>Heteroscleromorpha</taxon>
        <taxon>Haplosclerida</taxon>
        <taxon>Niphatidae</taxon>
        <taxon>Amphimedon</taxon>
    </lineage>
</organism>
<reference evidence="3" key="1">
    <citation type="journal article" date="2010" name="Nature">
        <title>The Amphimedon queenslandica genome and the evolution of animal complexity.</title>
        <authorList>
            <person name="Srivastava M."/>
            <person name="Simakov O."/>
            <person name="Chapman J."/>
            <person name="Fahey B."/>
            <person name="Gauthier M.E."/>
            <person name="Mitros T."/>
            <person name="Richards G.S."/>
            <person name="Conaco C."/>
            <person name="Dacre M."/>
            <person name="Hellsten U."/>
            <person name="Larroux C."/>
            <person name="Putnam N.H."/>
            <person name="Stanke M."/>
            <person name="Adamska M."/>
            <person name="Darling A."/>
            <person name="Degnan S.M."/>
            <person name="Oakley T.H."/>
            <person name="Plachetzki D.C."/>
            <person name="Zhai Y."/>
            <person name="Adamski M."/>
            <person name="Calcino A."/>
            <person name="Cummins S.F."/>
            <person name="Goodstein D.M."/>
            <person name="Harris C."/>
            <person name="Jackson D.J."/>
            <person name="Leys S.P."/>
            <person name="Shu S."/>
            <person name="Woodcroft B.J."/>
            <person name="Vervoort M."/>
            <person name="Kosik K.S."/>
            <person name="Manning G."/>
            <person name="Degnan B.M."/>
            <person name="Rokhsar D.S."/>
        </authorList>
    </citation>
    <scope>NUCLEOTIDE SEQUENCE [LARGE SCALE GENOMIC DNA]</scope>
</reference>
<evidence type="ECO:0000256" key="1">
    <source>
        <dbReference type="SAM" id="Coils"/>
    </source>
</evidence>
<keyword evidence="1" id="KW-0175">Coiled coil</keyword>
<dbReference type="KEGG" id="aqu:100633553"/>
<dbReference type="Proteomes" id="UP000007879">
    <property type="component" value="Unassembled WGS sequence"/>
</dbReference>
<name>A0AAN0IE89_AMPQE</name>
<accession>A0AAN0IE89</accession>
<dbReference type="AlphaFoldDB" id="A0AAN0IE89"/>
<dbReference type="RefSeq" id="XP_003386637.2">
    <property type="nucleotide sequence ID" value="XM_003386589.3"/>
</dbReference>
<proteinExistence type="predicted"/>
<reference evidence="2" key="2">
    <citation type="submission" date="2024-06" db="UniProtKB">
        <authorList>
            <consortium name="EnsemblMetazoa"/>
        </authorList>
    </citation>
    <scope>IDENTIFICATION</scope>
</reference>
<feature type="coiled-coil region" evidence="1">
    <location>
        <begin position="17"/>
        <end position="44"/>
    </location>
</feature>
<evidence type="ECO:0000313" key="2">
    <source>
        <dbReference type="EnsemblMetazoa" id="XP_003386637.2"/>
    </source>
</evidence>
<dbReference type="EnsemblMetazoa" id="XM_003386589.3">
    <property type="protein sequence ID" value="XP_003386637.2"/>
    <property type="gene ID" value="LOC100633553"/>
</dbReference>